<dbReference type="CDD" id="cd03357">
    <property type="entry name" value="LbH_MAT_GAT"/>
    <property type="match status" value="1"/>
</dbReference>
<keyword evidence="5" id="KW-1185">Reference proteome</keyword>
<sequence length="222" mass="23665">MDPNLVDLAENRRRMLAGELYYAFTPDLSADRSRSKVACNTFNAQDASGAPRRQLVELFKDILGDETPLPPAGSPEEEASLKAYPFVDGPVKFDYGIYCKFGTQVFIGSNCVFLDTCPITIGARTLIGPNCSFFAATHPTDPFVRNGLSGPENGKPITIGEDCWFGGNVTVCPGVTIGRGVTVGAGSVVTKDVEDFVVVAGNPARVVRRLDVGGEGKAVKVE</sequence>
<dbReference type="PANTHER" id="PTHR23416">
    <property type="entry name" value="SIALIC ACID SYNTHASE-RELATED"/>
    <property type="match status" value="1"/>
</dbReference>
<name>A0AAN6ZVV3_9PEZI</name>
<keyword evidence="2" id="KW-0808">Transferase</keyword>
<dbReference type="SUPFAM" id="SSF51161">
    <property type="entry name" value="Trimeric LpxA-like enzymes"/>
    <property type="match status" value="1"/>
</dbReference>
<dbReference type="AlphaFoldDB" id="A0AAN6ZVV3"/>
<dbReference type="SMART" id="SM01266">
    <property type="entry name" value="Mac"/>
    <property type="match status" value="1"/>
</dbReference>
<accession>A0AAN6ZVV3</accession>
<dbReference type="Gene3D" id="2.160.10.10">
    <property type="entry name" value="Hexapeptide repeat proteins"/>
    <property type="match status" value="1"/>
</dbReference>
<evidence type="ECO:0000256" key="1">
    <source>
        <dbReference type="ARBA" id="ARBA00007274"/>
    </source>
</evidence>
<dbReference type="InterPro" id="IPR001451">
    <property type="entry name" value="Hexapep"/>
</dbReference>
<dbReference type="Proteomes" id="UP001302745">
    <property type="component" value="Unassembled WGS sequence"/>
</dbReference>
<dbReference type="GO" id="GO:0016407">
    <property type="term" value="F:acetyltransferase activity"/>
    <property type="evidence" value="ECO:0007669"/>
    <property type="project" value="InterPro"/>
</dbReference>
<evidence type="ECO:0000259" key="3">
    <source>
        <dbReference type="SMART" id="SM01266"/>
    </source>
</evidence>
<reference evidence="4" key="2">
    <citation type="submission" date="2023-05" db="EMBL/GenBank/DDBJ databases">
        <authorList>
            <consortium name="Lawrence Berkeley National Laboratory"/>
            <person name="Steindorff A."/>
            <person name="Hensen N."/>
            <person name="Bonometti L."/>
            <person name="Westerberg I."/>
            <person name="Brannstrom I.O."/>
            <person name="Guillou S."/>
            <person name="Cros-Aarteil S."/>
            <person name="Calhoun S."/>
            <person name="Haridas S."/>
            <person name="Kuo A."/>
            <person name="Mondo S."/>
            <person name="Pangilinan J."/>
            <person name="Riley R."/>
            <person name="Labutti K."/>
            <person name="Andreopoulos B."/>
            <person name="Lipzen A."/>
            <person name="Chen C."/>
            <person name="Yanf M."/>
            <person name="Daum C."/>
            <person name="Ng V."/>
            <person name="Clum A."/>
            <person name="Ohm R."/>
            <person name="Martin F."/>
            <person name="Silar P."/>
            <person name="Natvig D."/>
            <person name="Lalanne C."/>
            <person name="Gautier V."/>
            <person name="Ament-Velasquez S.L."/>
            <person name="Kruys A."/>
            <person name="Hutchinson M.I."/>
            <person name="Powell A.J."/>
            <person name="Barry K."/>
            <person name="Miller A.N."/>
            <person name="Grigoriev I.V."/>
            <person name="Debuchy R."/>
            <person name="Gladieux P."/>
            <person name="Thoren M.H."/>
            <person name="Johannesson H."/>
        </authorList>
    </citation>
    <scope>NUCLEOTIDE SEQUENCE</scope>
    <source>
        <strain evidence="4">CBS 538.74</strain>
    </source>
</reference>
<dbReference type="InterPro" id="IPR024688">
    <property type="entry name" value="Mac_dom"/>
</dbReference>
<evidence type="ECO:0000256" key="2">
    <source>
        <dbReference type="ARBA" id="ARBA00022679"/>
    </source>
</evidence>
<proteinExistence type="inferred from homology"/>
<dbReference type="InterPro" id="IPR011004">
    <property type="entry name" value="Trimer_LpxA-like_sf"/>
</dbReference>
<evidence type="ECO:0000313" key="5">
    <source>
        <dbReference type="Proteomes" id="UP001302745"/>
    </source>
</evidence>
<dbReference type="Pfam" id="PF14602">
    <property type="entry name" value="Hexapep_2"/>
    <property type="match status" value="1"/>
</dbReference>
<protein>
    <submittedName>
        <fullName evidence="4">Acetyltransferase</fullName>
    </submittedName>
</protein>
<gene>
    <name evidence="4" type="ORF">C8A00DRAFT_35152</name>
</gene>
<reference evidence="4" key="1">
    <citation type="journal article" date="2023" name="Mol. Phylogenet. Evol.">
        <title>Genome-scale phylogeny and comparative genomics of the fungal order Sordariales.</title>
        <authorList>
            <person name="Hensen N."/>
            <person name="Bonometti L."/>
            <person name="Westerberg I."/>
            <person name="Brannstrom I.O."/>
            <person name="Guillou S."/>
            <person name="Cros-Aarteil S."/>
            <person name="Calhoun S."/>
            <person name="Haridas S."/>
            <person name="Kuo A."/>
            <person name="Mondo S."/>
            <person name="Pangilinan J."/>
            <person name="Riley R."/>
            <person name="LaButti K."/>
            <person name="Andreopoulos B."/>
            <person name="Lipzen A."/>
            <person name="Chen C."/>
            <person name="Yan M."/>
            <person name="Daum C."/>
            <person name="Ng V."/>
            <person name="Clum A."/>
            <person name="Steindorff A."/>
            <person name="Ohm R.A."/>
            <person name="Martin F."/>
            <person name="Silar P."/>
            <person name="Natvig D.O."/>
            <person name="Lalanne C."/>
            <person name="Gautier V."/>
            <person name="Ament-Velasquez S.L."/>
            <person name="Kruys A."/>
            <person name="Hutchinson M.I."/>
            <person name="Powell A.J."/>
            <person name="Barry K."/>
            <person name="Miller A.N."/>
            <person name="Grigoriev I.V."/>
            <person name="Debuchy R."/>
            <person name="Gladieux P."/>
            <person name="Hiltunen Thoren M."/>
            <person name="Johannesson H."/>
        </authorList>
    </citation>
    <scope>NUCLEOTIDE SEQUENCE</scope>
    <source>
        <strain evidence="4">CBS 538.74</strain>
    </source>
</reference>
<dbReference type="PANTHER" id="PTHR23416:SF54">
    <property type="entry name" value="ACETYLTRANSFERASE, CYSE_LACA_LPXA_NODL FAMILY (AFU_ORTHOLOGUE AFUA_2G08430)-RELATED"/>
    <property type="match status" value="1"/>
</dbReference>
<dbReference type="GO" id="GO:0008374">
    <property type="term" value="F:O-acyltransferase activity"/>
    <property type="evidence" value="ECO:0007669"/>
    <property type="project" value="TreeGrafter"/>
</dbReference>
<feature type="domain" description="Maltose/galactoside acetyltransferase" evidence="3">
    <location>
        <begin position="12"/>
        <end position="68"/>
    </location>
</feature>
<comment type="similarity">
    <text evidence="1">Belongs to the transferase hexapeptide repeat family.</text>
</comment>
<comment type="caution">
    <text evidence="4">The sequence shown here is derived from an EMBL/GenBank/DDBJ whole genome shotgun (WGS) entry which is preliminary data.</text>
</comment>
<organism evidence="4 5">
    <name type="scientific">Chaetomidium leptoderma</name>
    <dbReference type="NCBI Taxonomy" id="669021"/>
    <lineage>
        <taxon>Eukaryota</taxon>
        <taxon>Fungi</taxon>
        <taxon>Dikarya</taxon>
        <taxon>Ascomycota</taxon>
        <taxon>Pezizomycotina</taxon>
        <taxon>Sordariomycetes</taxon>
        <taxon>Sordariomycetidae</taxon>
        <taxon>Sordariales</taxon>
        <taxon>Chaetomiaceae</taxon>
        <taxon>Chaetomidium</taxon>
    </lineage>
</organism>
<evidence type="ECO:0000313" key="4">
    <source>
        <dbReference type="EMBL" id="KAK4152183.1"/>
    </source>
</evidence>
<dbReference type="EMBL" id="MU856984">
    <property type="protein sequence ID" value="KAK4152183.1"/>
    <property type="molecule type" value="Genomic_DNA"/>
</dbReference>
<dbReference type="Pfam" id="PF12464">
    <property type="entry name" value="Mac"/>
    <property type="match status" value="1"/>
</dbReference>
<dbReference type="InterPro" id="IPR051159">
    <property type="entry name" value="Hexapeptide_acetyltransf"/>
</dbReference>